<evidence type="ECO:0000313" key="3">
    <source>
        <dbReference type="RefSeq" id="XP_026549605.1"/>
    </source>
</evidence>
<sequence length="116" mass="13018">MLSHQRFNALTARIQHSLLGRKILAAIIMRKGQDGLGVVVSIGTGNRCVKGEELSLKGETVNDCHAEIISRRGFLRFLYSELMAFDPLATEESIFQLAEDGKLKIKDDVSFHLYIR</sequence>
<dbReference type="GO" id="GO:0003725">
    <property type="term" value="F:double-stranded RNA binding"/>
    <property type="evidence" value="ECO:0007669"/>
    <property type="project" value="TreeGrafter"/>
</dbReference>
<dbReference type="PROSITE" id="PS50141">
    <property type="entry name" value="A_DEAMIN_EDITASE"/>
    <property type="match status" value="1"/>
</dbReference>
<dbReference type="Pfam" id="PF02137">
    <property type="entry name" value="A_deamin"/>
    <property type="match status" value="1"/>
</dbReference>
<dbReference type="KEGG" id="nss:113431508"/>
<dbReference type="GO" id="GO:0006396">
    <property type="term" value="P:RNA processing"/>
    <property type="evidence" value="ECO:0007669"/>
    <property type="project" value="InterPro"/>
</dbReference>
<gene>
    <name evidence="3" type="primary">LOC113431508</name>
</gene>
<organism evidence="2 3">
    <name type="scientific">Notechis scutatus</name>
    <name type="common">mainland tiger snake</name>
    <dbReference type="NCBI Taxonomy" id="8663"/>
    <lineage>
        <taxon>Eukaryota</taxon>
        <taxon>Metazoa</taxon>
        <taxon>Chordata</taxon>
        <taxon>Craniata</taxon>
        <taxon>Vertebrata</taxon>
        <taxon>Euteleostomi</taxon>
        <taxon>Lepidosauria</taxon>
        <taxon>Squamata</taxon>
        <taxon>Bifurcata</taxon>
        <taxon>Unidentata</taxon>
        <taxon>Episquamata</taxon>
        <taxon>Toxicofera</taxon>
        <taxon>Serpentes</taxon>
        <taxon>Colubroidea</taxon>
        <taxon>Elapidae</taxon>
        <taxon>Hydrophiinae</taxon>
        <taxon>Notechis</taxon>
    </lineage>
</organism>
<reference evidence="3" key="1">
    <citation type="submission" date="2025-08" db="UniProtKB">
        <authorList>
            <consortium name="RefSeq"/>
        </authorList>
    </citation>
    <scope>IDENTIFICATION</scope>
</reference>
<dbReference type="Proteomes" id="UP000504612">
    <property type="component" value="Unplaced"/>
</dbReference>
<evidence type="ECO:0000313" key="2">
    <source>
        <dbReference type="Proteomes" id="UP000504612"/>
    </source>
</evidence>
<protein>
    <submittedName>
        <fullName evidence="3">Double-stranded RNA-specific adenosine deaminase-like</fullName>
    </submittedName>
</protein>
<proteinExistence type="predicted"/>
<keyword evidence="2" id="KW-1185">Reference proteome</keyword>
<dbReference type="GO" id="GO:0005730">
    <property type="term" value="C:nucleolus"/>
    <property type="evidence" value="ECO:0007669"/>
    <property type="project" value="TreeGrafter"/>
</dbReference>
<dbReference type="RefSeq" id="XP_026549605.1">
    <property type="nucleotide sequence ID" value="XM_026693820.1"/>
</dbReference>
<dbReference type="GO" id="GO:0003726">
    <property type="term" value="F:double-stranded RNA adenosine deaminase activity"/>
    <property type="evidence" value="ECO:0007669"/>
    <property type="project" value="TreeGrafter"/>
</dbReference>
<dbReference type="InterPro" id="IPR002466">
    <property type="entry name" value="A_deamin"/>
</dbReference>
<dbReference type="GeneID" id="113431508"/>
<feature type="domain" description="A to I editase" evidence="1">
    <location>
        <begin position="41"/>
        <end position="116"/>
    </location>
</feature>
<dbReference type="PANTHER" id="PTHR10910:SF107">
    <property type="entry name" value="DOUBLE-STRANDED RNA-SPECIFIC ADENOSINE DEAMINASE"/>
    <property type="match status" value="1"/>
</dbReference>
<evidence type="ECO:0000259" key="1">
    <source>
        <dbReference type="PROSITE" id="PS50141"/>
    </source>
</evidence>
<dbReference type="AlphaFoldDB" id="A0A6J1W370"/>
<dbReference type="GO" id="GO:0005737">
    <property type="term" value="C:cytoplasm"/>
    <property type="evidence" value="ECO:0007669"/>
    <property type="project" value="TreeGrafter"/>
</dbReference>
<name>A0A6J1W370_9SAUR</name>
<dbReference type="GO" id="GO:0008251">
    <property type="term" value="F:tRNA-specific adenosine deaminase activity"/>
    <property type="evidence" value="ECO:0007669"/>
    <property type="project" value="TreeGrafter"/>
</dbReference>
<dbReference type="GO" id="GO:0006382">
    <property type="term" value="P:adenosine to inosine editing"/>
    <property type="evidence" value="ECO:0007669"/>
    <property type="project" value="TreeGrafter"/>
</dbReference>
<dbReference type="PANTHER" id="PTHR10910">
    <property type="entry name" value="EUKARYOTE SPECIFIC DSRNA BINDING PROTEIN"/>
    <property type="match status" value="1"/>
</dbReference>
<accession>A0A6J1W370</accession>